<evidence type="ECO:0000313" key="2">
    <source>
        <dbReference type="Proteomes" id="UP001055439"/>
    </source>
</evidence>
<gene>
    <name evidence="1" type="ORF">MUK42_16942</name>
</gene>
<protein>
    <submittedName>
        <fullName evidence="1">Uncharacterized protein</fullName>
    </submittedName>
</protein>
<proteinExistence type="predicted"/>
<reference evidence="1" key="1">
    <citation type="submission" date="2022-05" db="EMBL/GenBank/DDBJ databases">
        <title>The Musa troglodytarum L. genome provides insights into the mechanism of non-climacteric behaviour and enrichment of carotenoids.</title>
        <authorList>
            <person name="Wang J."/>
        </authorList>
    </citation>
    <scope>NUCLEOTIDE SEQUENCE</scope>
    <source>
        <tissue evidence="1">Leaf</tissue>
    </source>
</reference>
<sequence length="42" mass="4378">MASTSPFLHARSGLLSGALPAVLDSEGRMTPSLLPTWNAPRA</sequence>
<dbReference type="AlphaFoldDB" id="A0A9E7KNJ7"/>
<dbReference type="Proteomes" id="UP001055439">
    <property type="component" value="Chromosome 8"/>
</dbReference>
<name>A0A9E7KNJ7_9LILI</name>
<organism evidence="1 2">
    <name type="scientific">Musa troglodytarum</name>
    <name type="common">fe'i banana</name>
    <dbReference type="NCBI Taxonomy" id="320322"/>
    <lineage>
        <taxon>Eukaryota</taxon>
        <taxon>Viridiplantae</taxon>
        <taxon>Streptophyta</taxon>
        <taxon>Embryophyta</taxon>
        <taxon>Tracheophyta</taxon>
        <taxon>Spermatophyta</taxon>
        <taxon>Magnoliopsida</taxon>
        <taxon>Liliopsida</taxon>
        <taxon>Zingiberales</taxon>
        <taxon>Musaceae</taxon>
        <taxon>Musa</taxon>
    </lineage>
</organism>
<evidence type="ECO:0000313" key="1">
    <source>
        <dbReference type="EMBL" id="URE27878.1"/>
    </source>
</evidence>
<keyword evidence="2" id="KW-1185">Reference proteome</keyword>
<accession>A0A9E7KNJ7</accession>
<dbReference type="EMBL" id="CP097510">
    <property type="protein sequence ID" value="URE27878.1"/>
    <property type="molecule type" value="Genomic_DNA"/>
</dbReference>